<dbReference type="InterPro" id="IPR005119">
    <property type="entry name" value="LysR_subst-bd"/>
</dbReference>
<dbReference type="SUPFAM" id="SSF53850">
    <property type="entry name" value="Periplasmic binding protein-like II"/>
    <property type="match status" value="1"/>
</dbReference>
<dbReference type="SUPFAM" id="SSF46785">
    <property type="entry name" value="Winged helix' DNA-binding domain"/>
    <property type="match status" value="1"/>
</dbReference>
<evidence type="ECO:0000256" key="1">
    <source>
        <dbReference type="ARBA" id="ARBA00009437"/>
    </source>
</evidence>
<organism evidence="6 7">
    <name type="scientific">Streptomyces cavernicola</name>
    <dbReference type="NCBI Taxonomy" id="3043613"/>
    <lineage>
        <taxon>Bacteria</taxon>
        <taxon>Bacillati</taxon>
        <taxon>Actinomycetota</taxon>
        <taxon>Actinomycetes</taxon>
        <taxon>Kitasatosporales</taxon>
        <taxon>Streptomycetaceae</taxon>
        <taxon>Streptomyces</taxon>
    </lineage>
</organism>
<dbReference type="Pfam" id="PF03466">
    <property type="entry name" value="LysR_substrate"/>
    <property type="match status" value="1"/>
</dbReference>
<dbReference type="Gene3D" id="3.40.190.10">
    <property type="entry name" value="Periplasmic binding protein-like II"/>
    <property type="match status" value="2"/>
</dbReference>
<dbReference type="PANTHER" id="PTHR30346:SF17">
    <property type="entry name" value="LYSR FAMILY TRANSCRIPTIONAL REGULATOR"/>
    <property type="match status" value="1"/>
</dbReference>
<evidence type="ECO:0000256" key="3">
    <source>
        <dbReference type="ARBA" id="ARBA00023125"/>
    </source>
</evidence>
<dbReference type="InterPro" id="IPR000847">
    <property type="entry name" value="LysR_HTH_N"/>
</dbReference>
<dbReference type="InterPro" id="IPR036388">
    <property type="entry name" value="WH-like_DNA-bd_sf"/>
</dbReference>
<comment type="caution">
    <text evidence="6">The sequence shown here is derived from an EMBL/GenBank/DDBJ whole genome shotgun (WGS) entry which is preliminary data.</text>
</comment>
<keyword evidence="4" id="KW-0804">Transcription</keyword>
<keyword evidence="2" id="KW-0805">Transcription regulation</keyword>
<evidence type="ECO:0000256" key="2">
    <source>
        <dbReference type="ARBA" id="ARBA00023015"/>
    </source>
</evidence>
<dbReference type="RefSeq" id="WP_282544375.1">
    <property type="nucleotide sequence ID" value="NZ_JASCIQ010000023.1"/>
</dbReference>
<dbReference type="InterPro" id="IPR036390">
    <property type="entry name" value="WH_DNA-bd_sf"/>
</dbReference>
<dbReference type="PANTHER" id="PTHR30346">
    <property type="entry name" value="TRANSCRIPTIONAL DUAL REGULATOR HCAR-RELATED"/>
    <property type="match status" value="1"/>
</dbReference>
<evidence type="ECO:0000313" key="7">
    <source>
        <dbReference type="Proteomes" id="UP001223978"/>
    </source>
</evidence>
<feature type="domain" description="HTH lysR-type" evidence="5">
    <location>
        <begin position="1"/>
        <end position="58"/>
    </location>
</feature>
<dbReference type="Gene3D" id="1.10.10.10">
    <property type="entry name" value="Winged helix-like DNA-binding domain superfamily/Winged helix DNA-binding domain"/>
    <property type="match status" value="1"/>
</dbReference>
<dbReference type="Proteomes" id="UP001223978">
    <property type="component" value="Unassembled WGS sequence"/>
</dbReference>
<evidence type="ECO:0000313" key="6">
    <source>
        <dbReference type="EMBL" id="MDI3406441.1"/>
    </source>
</evidence>
<dbReference type="PROSITE" id="PS50931">
    <property type="entry name" value="HTH_LYSR"/>
    <property type="match status" value="1"/>
</dbReference>
<protein>
    <submittedName>
        <fullName evidence="6">LysR family transcriptional regulator</fullName>
    </submittedName>
</protein>
<dbReference type="CDD" id="cd08414">
    <property type="entry name" value="PBP2_LTTR_aromatics_like"/>
    <property type="match status" value="1"/>
</dbReference>
<comment type="similarity">
    <text evidence="1">Belongs to the LysR transcriptional regulatory family.</text>
</comment>
<keyword evidence="7" id="KW-1185">Reference proteome</keyword>
<accession>A0ABT6SE29</accession>
<evidence type="ECO:0000259" key="5">
    <source>
        <dbReference type="PROSITE" id="PS50931"/>
    </source>
</evidence>
<gene>
    <name evidence="6" type="ORF">QIS96_21855</name>
</gene>
<dbReference type="PRINTS" id="PR00039">
    <property type="entry name" value="HTHLYSR"/>
</dbReference>
<dbReference type="EMBL" id="JASCIQ010000023">
    <property type="protein sequence ID" value="MDI3406441.1"/>
    <property type="molecule type" value="Genomic_DNA"/>
</dbReference>
<dbReference type="Pfam" id="PF00126">
    <property type="entry name" value="HTH_1"/>
    <property type="match status" value="1"/>
</dbReference>
<sequence length="291" mass="31882">MELRQLRCVVAVAEELHFGRAAKRLHMAQAPLSAQIQRIERELGHRLFERTTRSVRLTAVGEEFYRRALDILARVDETTADLQAVAEGRAGTLRVGFASSASYSVLPQAVRHFRRAAPDVDLQLVPLTSAEQAEQLHEGRLDLGLVRGESGALDLSTERLFEERLVACLSVDHPLSAEAEVSPQALADEPMIFFPARDMPGYVSEIRPVFAGLPFPRVRTRVVHQETALGFVAAGMGFTVLPESVSSFRPAAVHVARITGDPRTVMCLALPDAELSPAAERFREALRASGA</sequence>
<reference evidence="6 7" key="1">
    <citation type="submission" date="2023-05" db="EMBL/GenBank/DDBJ databases">
        <title>Draft genome sequence of Streptomyces sp. B-S-A6 isolated from a cave soil in Thailand.</title>
        <authorList>
            <person name="Chamroensaksri N."/>
            <person name="Muangham S."/>
        </authorList>
    </citation>
    <scope>NUCLEOTIDE SEQUENCE [LARGE SCALE GENOMIC DNA]</scope>
    <source>
        <strain evidence="6 7">B-S-A6</strain>
    </source>
</reference>
<proteinExistence type="inferred from homology"/>
<keyword evidence="3" id="KW-0238">DNA-binding</keyword>
<evidence type="ECO:0000256" key="4">
    <source>
        <dbReference type="ARBA" id="ARBA00023163"/>
    </source>
</evidence>
<name>A0ABT6SE29_9ACTN</name>